<dbReference type="GO" id="GO:0098015">
    <property type="term" value="C:virus tail"/>
    <property type="evidence" value="ECO:0007669"/>
    <property type="project" value="UniProtKB-KW"/>
</dbReference>
<protein>
    <submittedName>
        <fullName evidence="5">Minor tail protein</fullName>
    </submittedName>
</protein>
<evidence type="ECO:0000259" key="3">
    <source>
        <dbReference type="PROSITE" id="PS50853"/>
    </source>
</evidence>
<keyword evidence="6" id="KW-1185">Reference proteome</keyword>
<evidence type="ECO:0000259" key="4">
    <source>
        <dbReference type="PROSITE" id="PS51688"/>
    </source>
</evidence>
<dbReference type="SUPFAM" id="SSF49265">
    <property type="entry name" value="Fibronectin type III"/>
    <property type="match status" value="1"/>
</dbReference>
<reference evidence="6" key="1">
    <citation type="submission" date="2017-08" db="EMBL/GenBank/DDBJ databases">
        <authorList>
            <person name="de Groot N.N."/>
        </authorList>
    </citation>
    <scope>NUCLEOTIDE SEQUENCE [LARGE SCALE GENOMIC DNA]</scope>
</reference>
<dbReference type="InterPro" id="IPR036116">
    <property type="entry name" value="FN3_sf"/>
</dbReference>
<dbReference type="InterPro" id="IPR003961">
    <property type="entry name" value="FN3_dom"/>
</dbReference>
<dbReference type="PROSITE" id="PS51688">
    <property type="entry name" value="ICA"/>
    <property type="match status" value="1"/>
</dbReference>
<sequence>MAEIQLQGLQPGQQCFVQVRTKAKGDPNKVSEWSSVFRFNVTNDLIAPKPVTNLTLVSEGSAFIAKWNAPTQNANGTNCTDLDGYYLVFKNTDNLSEVTREVYSSARSFTLDFETNKEMFGTARGNLTVEVKAVDRVGNRSTATTASASNPRPADVTGLVVTAAIEAVAMSWDKNTTDIDLVGYEVHSSTLSAGFTPGPSTLRWSGTGTGYTLPTSNPVPHHVKVFAVDIFGLTSQNAAYGVATPRTTTSTDGTPPGAPTAVTITSAADGKNAAIKLGWTPPIDADLDHYDIRYSLDNVDWSYLTVPAGTNEARLPSLLANTPYYVGIRAVDFSANRSGWTNAPTYPFTTVPDTTPIPTPAAPVAMSGVSKVLVAHTLEDSTGTFMTGLDRLEIHMQNDDSTPAPGPFSRLAEITVVGATFGVSTLVSLVTEPDTDYYWYVVAVGENGMRSAASAITLATPGLIEGAYIADATIDDAKINNLSANKLQANTAFINDLFIRSKLTIDDVTGQIVSSDYNAGTVTGWKIDKSGIIVNDGSIKAKALEIQSSPNICPPQYSGFEFNKQMYSDSSDNANTTYITTSSALMKLTMGLDTKYGNQALLVTDSGTAANSTLDLAPSGGWTVDVDALQTYIISAYIKNTSATSRTNRLQVTTNGGQTFQATVTGTSGNGYQRVSVVAALNNTSTKLKVSIVKVDAAATEYLLDGVQIERKIGALNTPSNYNPPGLTSLNGEGIVTGSIRSSAPAIGIPGQPAWSLNTQGNMQVGDALVRGNLVVGAGADTTNSMVKSSNYNVGSAGWMINGAGDVEFNSGIFRGTLGAGTVTTNSLAAGLVLSDRIVAGVANGARVEMMGGTGANAGLVAYSAATTKSMQINTSGVFTSYNTAGQRTIEMDAAGNFRTYNPASQTAVFTLSNTGSIAIANSGGDTFTASAAGDIVVRGTIKTANSGARIEIQPAVGITFYAATTSTSPRNYTRWIHSTFTDLDSVSKAGFTINSPSIQALRFYNGDTRQFYSRMTMASSSTEMWAFRVLEESNNREHSRMMIRAKDIEIVGGPTTNAESTDAAYVQNNWAPMLYMPWGGHAGGGTPGRPIIMLSHLRNDPASAPLHRSGFQASVDPNITAVIYSNNGLILRDFTNSYYTTFTAGDINGGIIKYNQLVQNTSGVQFKENFEKLPEMGLDVLRNAPISRWNYKDKPDEARIGPIATDLPDWLTVASTQLHEEEEDAGDYTKTKVLATKQANSSYELTSIIGVMWQAIRELDEELDAYRTELGRELPKRRHTHKAAKAKETWVENIAEQTNKIDTEESK</sequence>
<gene>
    <name evidence="5" type="ORF">SEA_TRINA_86</name>
</gene>
<organism evidence="5 6">
    <name type="scientific">Rhodococcus phage Trina</name>
    <dbReference type="NCBI Taxonomy" id="2027905"/>
    <lineage>
        <taxon>Viruses</taxon>
        <taxon>Duplodnaviria</taxon>
        <taxon>Heunggongvirae</taxon>
        <taxon>Uroviricota</taxon>
        <taxon>Caudoviricetes</taxon>
        <taxon>Trinavirus</taxon>
        <taxon>Trinavirus trina</taxon>
    </lineage>
</organism>
<keyword evidence="2" id="KW-1227">Viral tail protein</keyword>
<name>A0A2D1A6L2_9CAUD</name>
<accession>A0A2D1A6L2</accession>
<dbReference type="InterPro" id="IPR030392">
    <property type="entry name" value="S74_ICA"/>
</dbReference>
<keyword evidence="2" id="KW-0946">Virion</keyword>
<dbReference type="Gene3D" id="2.60.120.260">
    <property type="entry name" value="Galactose-binding domain-like"/>
    <property type="match status" value="1"/>
</dbReference>
<dbReference type="EMBL" id="MF668286">
    <property type="protein sequence ID" value="ASZ74900.1"/>
    <property type="molecule type" value="Genomic_DNA"/>
</dbReference>
<proteinExistence type="predicted"/>
<evidence type="ECO:0000313" key="6">
    <source>
        <dbReference type="Proteomes" id="UP000231419"/>
    </source>
</evidence>
<evidence type="ECO:0000256" key="2">
    <source>
        <dbReference type="ARBA" id="ARBA00022732"/>
    </source>
</evidence>
<comment type="subcellular location">
    <subcellularLocation>
        <location evidence="1">Virion</location>
    </subcellularLocation>
</comment>
<feature type="domain" description="Peptidase S74" evidence="4">
    <location>
        <begin position="1163"/>
        <end position="1271"/>
    </location>
</feature>
<dbReference type="SMART" id="SM00060">
    <property type="entry name" value="FN3"/>
    <property type="match status" value="3"/>
</dbReference>
<dbReference type="Gene3D" id="2.60.40.10">
    <property type="entry name" value="Immunoglobulins"/>
    <property type="match status" value="3"/>
</dbReference>
<evidence type="ECO:0000313" key="5">
    <source>
        <dbReference type="EMBL" id="ASZ74900.1"/>
    </source>
</evidence>
<feature type="domain" description="Fibronectin type-III" evidence="3">
    <location>
        <begin position="255"/>
        <end position="353"/>
    </location>
</feature>
<dbReference type="CDD" id="cd00063">
    <property type="entry name" value="FN3"/>
    <property type="match status" value="1"/>
</dbReference>
<dbReference type="InterPro" id="IPR013783">
    <property type="entry name" value="Ig-like_fold"/>
</dbReference>
<dbReference type="Proteomes" id="UP000231419">
    <property type="component" value="Segment"/>
</dbReference>
<dbReference type="Pfam" id="PF00041">
    <property type="entry name" value="fn3"/>
    <property type="match status" value="1"/>
</dbReference>
<dbReference type="PROSITE" id="PS50853">
    <property type="entry name" value="FN3"/>
    <property type="match status" value="1"/>
</dbReference>
<evidence type="ECO:0000256" key="1">
    <source>
        <dbReference type="ARBA" id="ARBA00004328"/>
    </source>
</evidence>